<dbReference type="PROSITE" id="PS50222">
    <property type="entry name" value="EF_HAND_2"/>
    <property type="match status" value="2"/>
</dbReference>
<gene>
    <name evidence="5" type="ORF">ODALV1_LOCUS3877</name>
</gene>
<dbReference type="InterPro" id="IPR018247">
    <property type="entry name" value="EF_Hand_1_Ca_BS"/>
</dbReference>
<dbReference type="InterPro" id="IPR011992">
    <property type="entry name" value="EF-hand-dom_pair"/>
</dbReference>
<comment type="caution">
    <text evidence="5">The sequence shown here is derived from an EMBL/GenBank/DDBJ whole genome shotgun (WGS) entry which is preliminary data.</text>
</comment>
<keyword evidence="3" id="KW-0106">Calcium</keyword>
<dbReference type="SUPFAM" id="SSF47473">
    <property type="entry name" value="EF-hand"/>
    <property type="match status" value="1"/>
</dbReference>
<feature type="domain" description="EF-hand" evidence="4">
    <location>
        <begin position="123"/>
        <end position="159"/>
    </location>
</feature>
<reference evidence="5 6" key="1">
    <citation type="submission" date="2024-08" db="EMBL/GenBank/DDBJ databases">
        <authorList>
            <person name="Cucini C."/>
            <person name="Frati F."/>
        </authorList>
    </citation>
    <scope>NUCLEOTIDE SEQUENCE [LARGE SCALE GENOMIC DNA]</scope>
</reference>
<dbReference type="PROSITE" id="PS00018">
    <property type="entry name" value="EF_HAND_1"/>
    <property type="match status" value="2"/>
</dbReference>
<dbReference type="PANTHER" id="PTHR23055:SF186">
    <property type="entry name" value="NEUROCALCIN HOMOLOG-LIKE PROTEIN"/>
    <property type="match status" value="1"/>
</dbReference>
<dbReference type="PANTHER" id="PTHR23055">
    <property type="entry name" value="CALCIUM BINDING PROTEINS"/>
    <property type="match status" value="1"/>
</dbReference>
<sequence length="217" mass="24853">MSETTSLSSGEKIVTTSTMMDDPEFFGAQPAYPSAYRPFLDELCEKTKFSKSEIRFLYRGFKQECPAGIVQEDTFKDIYAKFFPYGNSSVYAHLVFRAFDVTSCGAITFKDMILTLSTLLRGSSREKLRWIFCRLYDLNGNGFITKRELFDIISAVHDLVGVSKQGEDRKTRDHVDKIFSKFDVNRDGIVTIEEFLESCLKDDVIMKSLQSFTTTLY</sequence>
<evidence type="ECO:0000313" key="5">
    <source>
        <dbReference type="EMBL" id="CAL8077669.1"/>
    </source>
</evidence>
<protein>
    <recommendedName>
        <fullName evidence="4">EF-hand domain-containing protein</fullName>
    </recommendedName>
</protein>
<dbReference type="InterPro" id="IPR002048">
    <property type="entry name" value="EF_hand_dom"/>
</dbReference>
<feature type="domain" description="EF-hand" evidence="4">
    <location>
        <begin position="170"/>
        <end position="205"/>
    </location>
</feature>
<dbReference type="Gene3D" id="1.10.238.10">
    <property type="entry name" value="EF-hand"/>
    <property type="match status" value="1"/>
</dbReference>
<dbReference type="CDD" id="cd00051">
    <property type="entry name" value="EFh"/>
    <property type="match status" value="2"/>
</dbReference>
<dbReference type="PRINTS" id="PR00450">
    <property type="entry name" value="RECOVERIN"/>
</dbReference>
<keyword evidence="6" id="KW-1185">Reference proteome</keyword>
<dbReference type="SMART" id="SM00054">
    <property type="entry name" value="EFh"/>
    <property type="match status" value="2"/>
</dbReference>
<evidence type="ECO:0000313" key="6">
    <source>
        <dbReference type="Proteomes" id="UP001642540"/>
    </source>
</evidence>
<proteinExistence type="predicted"/>
<dbReference type="Proteomes" id="UP001642540">
    <property type="component" value="Unassembled WGS sequence"/>
</dbReference>
<evidence type="ECO:0000259" key="4">
    <source>
        <dbReference type="PROSITE" id="PS50222"/>
    </source>
</evidence>
<organism evidence="5 6">
    <name type="scientific">Orchesella dallaii</name>
    <dbReference type="NCBI Taxonomy" id="48710"/>
    <lineage>
        <taxon>Eukaryota</taxon>
        <taxon>Metazoa</taxon>
        <taxon>Ecdysozoa</taxon>
        <taxon>Arthropoda</taxon>
        <taxon>Hexapoda</taxon>
        <taxon>Collembola</taxon>
        <taxon>Entomobryomorpha</taxon>
        <taxon>Entomobryoidea</taxon>
        <taxon>Orchesellidae</taxon>
        <taxon>Orchesellinae</taxon>
        <taxon>Orchesella</taxon>
    </lineage>
</organism>
<evidence type="ECO:0000256" key="3">
    <source>
        <dbReference type="ARBA" id="ARBA00022837"/>
    </source>
</evidence>
<dbReference type="EMBL" id="CAXLJM020000013">
    <property type="protein sequence ID" value="CAL8077669.1"/>
    <property type="molecule type" value="Genomic_DNA"/>
</dbReference>
<dbReference type="Pfam" id="PF13499">
    <property type="entry name" value="EF-hand_7"/>
    <property type="match status" value="1"/>
</dbReference>
<accession>A0ABP1PUC4</accession>
<keyword evidence="2" id="KW-0677">Repeat</keyword>
<keyword evidence="1" id="KW-0479">Metal-binding</keyword>
<evidence type="ECO:0000256" key="2">
    <source>
        <dbReference type="ARBA" id="ARBA00022737"/>
    </source>
</evidence>
<dbReference type="InterPro" id="IPR028846">
    <property type="entry name" value="Recoverin"/>
</dbReference>
<name>A0ABP1PUC4_9HEXA</name>
<evidence type="ECO:0000256" key="1">
    <source>
        <dbReference type="ARBA" id="ARBA00022723"/>
    </source>
</evidence>